<dbReference type="EMBL" id="JBHTAJ010000033">
    <property type="protein sequence ID" value="MFC7181585.1"/>
    <property type="molecule type" value="Genomic_DNA"/>
</dbReference>
<dbReference type="RefSeq" id="WP_345704387.1">
    <property type="nucleotide sequence ID" value="NZ_BAABKV010000001.1"/>
</dbReference>
<keyword evidence="3" id="KW-1185">Reference proteome</keyword>
<feature type="transmembrane region" description="Helical" evidence="1">
    <location>
        <begin position="185"/>
        <end position="204"/>
    </location>
</feature>
<keyword evidence="1" id="KW-0812">Transmembrane</keyword>
<accession>A0ABW2G145</accession>
<keyword evidence="1" id="KW-0472">Membrane</keyword>
<feature type="transmembrane region" description="Helical" evidence="1">
    <location>
        <begin position="36"/>
        <end position="61"/>
    </location>
</feature>
<reference evidence="3" key="1">
    <citation type="journal article" date="2019" name="Int. J. Syst. Evol. Microbiol.">
        <title>The Global Catalogue of Microorganisms (GCM) 10K type strain sequencing project: providing services to taxonomists for standard genome sequencing and annotation.</title>
        <authorList>
            <consortium name="The Broad Institute Genomics Platform"/>
            <consortium name="The Broad Institute Genome Sequencing Center for Infectious Disease"/>
            <person name="Wu L."/>
            <person name="Ma J."/>
        </authorList>
    </citation>
    <scope>NUCLEOTIDE SEQUENCE [LARGE SCALE GENOMIC DNA]</scope>
    <source>
        <strain evidence="3">CGMCC 1.12859</strain>
    </source>
</reference>
<name>A0ABW2G145_9ACTN</name>
<protein>
    <submittedName>
        <fullName evidence="2">Uncharacterized protein</fullName>
    </submittedName>
</protein>
<dbReference type="Proteomes" id="UP001596435">
    <property type="component" value="Unassembled WGS sequence"/>
</dbReference>
<sequence length="205" mass="20953">MRVTGVMGAAGAVLCVLFGAAVVVAGAGAFRLDTGSGVAMLVIGVNLAPWAAAGGFALLLADERRHADRTRAGRLVLVPARIESVRAVGEGPDIPLLLELTVAPGGSASYRARARTAVNLVDVGSYRVGTVIPVDHDPEQPWRVTVCRRPPVGWAARTSLLKIDAAPAATLRTAPPRRGLTGGRIGLLAAAAGGLSTCLGLLSLR</sequence>
<proteinExistence type="predicted"/>
<evidence type="ECO:0000313" key="2">
    <source>
        <dbReference type="EMBL" id="MFC7181585.1"/>
    </source>
</evidence>
<evidence type="ECO:0000256" key="1">
    <source>
        <dbReference type="SAM" id="Phobius"/>
    </source>
</evidence>
<keyword evidence="1" id="KW-1133">Transmembrane helix</keyword>
<organism evidence="2 3">
    <name type="scientific">Kitasatospora paranensis</name>
    <dbReference type="NCBI Taxonomy" id="258053"/>
    <lineage>
        <taxon>Bacteria</taxon>
        <taxon>Bacillati</taxon>
        <taxon>Actinomycetota</taxon>
        <taxon>Actinomycetes</taxon>
        <taxon>Kitasatosporales</taxon>
        <taxon>Streptomycetaceae</taxon>
        <taxon>Kitasatospora</taxon>
    </lineage>
</organism>
<evidence type="ECO:0000313" key="3">
    <source>
        <dbReference type="Proteomes" id="UP001596435"/>
    </source>
</evidence>
<comment type="caution">
    <text evidence="2">The sequence shown here is derived from an EMBL/GenBank/DDBJ whole genome shotgun (WGS) entry which is preliminary data.</text>
</comment>
<gene>
    <name evidence="2" type="ORF">ACFQMG_18710</name>
</gene>